<dbReference type="InterPro" id="IPR042171">
    <property type="entry name" value="Acyl-CoA_hotdog"/>
</dbReference>
<comment type="similarity">
    <text evidence="1">Belongs to the C/M/P thioester hydrolase family.</text>
</comment>
<dbReference type="CDD" id="cd03444">
    <property type="entry name" value="Thioesterase_II_repeat1"/>
    <property type="match status" value="1"/>
</dbReference>
<dbReference type="SUPFAM" id="SSF54637">
    <property type="entry name" value="Thioesterase/thiol ester dehydrase-isomerase"/>
    <property type="match status" value="2"/>
</dbReference>
<dbReference type="InterPro" id="IPR003703">
    <property type="entry name" value="Acyl_CoA_thio"/>
</dbReference>
<dbReference type="FunFam" id="2.40.160.210:FF:000001">
    <property type="entry name" value="Acyl-CoA thioesterase II"/>
    <property type="match status" value="1"/>
</dbReference>
<accession>A0A8I1KL74</accession>
<evidence type="ECO:0000256" key="6">
    <source>
        <dbReference type="ARBA" id="ARBA00050943"/>
    </source>
</evidence>
<evidence type="ECO:0000256" key="1">
    <source>
        <dbReference type="ARBA" id="ARBA00006538"/>
    </source>
</evidence>
<dbReference type="NCBIfam" id="TIGR00189">
    <property type="entry name" value="tesB"/>
    <property type="match status" value="1"/>
</dbReference>
<dbReference type="RefSeq" id="WP_037236717.1">
    <property type="nucleotide sequence ID" value="NZ_JAEMUK010000083.1"/>
</dbReference>
<dbReference type="Proteomes" id="UP000623250">
    <property type="component" value="Unassembled WGS sequence"/>
</dbReference>
<proteinExistence type="inferred from homology"/>
<evidence type="ECO:0000256" key="2">
    <source>
        <dbReference type="ARBA" id="ARBA00011881"/>
    </source>
</evidence>
<gene>
    <name evidence="11" type="primary">tesB</name>
    <name evidence="11" type="ORF">JDN41_15800</name>
</gene>
<evidence type="ECO:0000256" key="5">
    <source>
        <dbReference type="ARBA" id="ARBA00038894"/>
    </source>
</evidence>
<evidence type="ECO:0000313" key="11">
    <source>
        <dbReference type="EMBL" id="MBJ7545019.1"/>
    </source>
</evidence>
<dbReference type="PANTHER" id="PTHR11066:SF34">
    <property type="entry name" value="ACYL-COENZYME A THIOESTERASE 8"/>
    <property type="match status" value="1"/>
</dbReference>
<keyword evidence="3" id="KW-0378">Hydrolase</keyword>
<evidence type="ECO:0000313" key="12">
    <source>
        <dbReference type="Proteomes" id="UP000623250"/>
    </source>
</evidence>
<dbReference type="InterPro" id="IPR025652">
    <property type="entry name" value="TesB_C"/>
</dbReference>
<dbReference type="GO" id="GO:0006637">
    <property type="term" value="P:acyl-CoA metabolic process"/>
    <property type="evidence" value="ECO:0007669"/>
    <property type="project" value="InterPro"/>
</dbReference>
<dbReference type="PANTHER" id="PTHR11066">
    <property type="entry name" value="ACYL-COA THIOESTERASE"/>
    <property type="match status" value="1"/>
</dbReference>
<protein>
    <recommendedName>
        <fullName evidence="7">Acyl-CoA thioesterase 2</fullName>
        <ecNumber evidence="5">3.1.2.20</ecNumber>
    </recommendedName>
    <alternativeName>
        <fullName evidence="8">Thioesterase II</fullName>
    </alternativeName>
</protein>
<evidence type="ECO:0000256" key="4">
    <source>
        <dbReference type="ARBA" id="ARBA00023098"/>
    </source>
</evidence>
<dbReference type="GO" id="GO:0047617">
    <property type="term" value="F:fatty acyl-CoA hydrolase activity"/>
    <property type="evidence" value="ECO:0007669"/>
    <property type="project" value="UniProtKB-EC"/>
</dbReference>
<name>A0A8I1KL74_9HYPH</name>
<dbReference type="EC" id="3.1.2.20" evidence="5"/>
<reference evidence="11 12" key="1">
    <citation type="submission" date="2020-12" db="EMBL/GenBank/DDBJ databases">
        <title>Revised draft genomes of Rhodomicrobium vannielii ATCC 17100 and Rhodomicrobium udaipurense JA643.</title>
        <authorList>
            <person name="Conners E.M."/>
            <person name="Davenport E.J."/>
            <person name="Bose A."/>
        </authorList>
    </citation>
    <scope>NUCLEOTIDE SEQUENCE [LARGE SCALE GENOMIC DNA]</scope>
    <source>
        <strain evidence="11 12">JA643</strain>
    </source>
</reference>
<dbReference type="InterPro" id="IPR029069">
    <property type="entry name" value="HotDog_dom_sf"/>
</dbReference>
<dbReference type="InterPro" id="IPR049449">
    <property type="entry name" value="TesB_ACOT8-like_N"/>
</dbReference>
<evidence type="ECO:0000259" key="10">
    <source>
        <dbReference type="Pfam" id="PF13622"/>
    </source>
</evidence>
<feature type="domain" description="Acyl-CoA thioesterase-like N-terminal HotDog" evidence="10">
    <location>
        <begin position="30"/>
        <end position="109"/>
    </location>
</feature>
<feature type="domain" description="Acyl-CoA thioesterase 2 C-terminal" evidence="9">
    <location>
        <begin position="154"/>
        <end position="281"/>
    </location>
</feature>
<dbReference type="AlphaFoldDB" id="A0A8I1KL74"/>
<comment type="caution">
    <text evidence="11">The sequence shown here is derived from an EMBL/GenBank/DDBJ whole genome shotgun (WGS) entry which is preliminary data.</text>
</comment>
<evidence type="ECO:0000256" key="7">
    <source>
        <dbReference type="ARBA" id="ARBA00071120"/>
    </source>
</evidence>
<dbReference type="GO" id="GO:0009062">
    <property type="term" value="P:fatty acid catabolic process"/>
    <property type="evidence" value="ECO:0007669"/>
    <property type="project" value="TreeGrafter"/>
</dbReference>
<dbReference type="CDD" id="cd03445">
    <property type="entry name" value="Thioesterase_II_repeat2"/>
    <property type="match status" value="1"/>
</dbReference>
<organism evidence="11 12">
    <name type="scientific">Rhodomicrobium udaipurense</name>
    <dbReference type="NCBI Taxonomy" id="1202716"/>
    <lineage>
        <taxon>Bacteria</taxon>
        <taxon>Pseudomonadati</taxon>
        <taxon>Pseudomonadota</taxon>
        <taxon>Alphaproteobacteria</taxon>
        <taxon>Hyphomicrobiales</taxon>
        <taxon>Hyphomicrobiaceae</taxon>
        <taxon>Rhodomicrobium</taxon>
    </lineage>
</organism>
<dbReference type="Pfam" id="PF13622">
    <property type="entry name" value="4HBT_3"/>
    <property type="match status" value="1"/>
</dbReference>
<sequence>MPAVDQLLSILDLEQLEHNLFRGRSPQNGWQRVFGGQVVGQALTAAYRTVEDQDRVAHSLHAYFLLGGDPKVPIIYHVDRIRDGGSFTTRRVTAIQHGRPIFTMAVSFHALEAGFDHQIEMPKVAQPEELPSEEELKARLLPILPEVMRLYWERDRPIELRPVDLSRFFCKEKLEPKQYIWFRANGALPDNFRLHQCVLAYASDFSLLDTALVAHGRSLFEPDLMLASLDHAVWFHRPFKADEWLLYAMDSPSAQAARGFCRGSIFSRDGTLVASVAQEGMIREKAAK</sequence>
<evidence type="ECO:0000256" key="8">
    <source>
        <dbReference type="ARBA" id="ARBA00079653"/>
    </source>
</evidence>
<evidence type="ECO:0000259" key="9">
    <source>
        <dbReference type="Pfam" id="PF02551"/>
    </source>
</evidence>
<keyword evidence="4" id="KW-0443">Lipid metabolism</keyword>
<keyword evidence="12" id="KW-1185">Reference proteome</keyword>
<dbReference type="EMBL" id="JAEMUK010000083">
    <property type="protein sequence ID" value="MBJ7545019.1"/>
    <property type="molecule type" value="Genomic_DNA"/>
</dbReference>
<dbReference type="Pfam" id="PF02551">
    <property type="entry name" value="Acyl_CoA_thio"/>
    <property type="match status" value="1"/>
</dbReference>
<evidence type="ECO:0000256" key="3">
    <source>
        <dbReference type="ARBA" id="ARBA00022801"/>
    </source>
</evidence>
<comment type="catalytic activity">
    <reaction evidence="6">
        <text>a fatty acyl-CoA + H2O = a fatty acid + CoA + H(+)</text>
        <dbReference type="Rhea" id="RHEA:16781"/>
        <dbReference type="ChEBI" id="CHEBI:15377"/>
        <dbReference type="ChEBI" id="CHEBI:15378"/>
        <dbReference type="ChEBI" id="CHEBI:28868"/>
        <dbReference type="ChEBI" id="CHEBI:57287"/>
        <dbReference type="ChEBI" id="CHEBI:77636"/>
        <dbReference type="EC" id="3.1.2.20"/>
    </reaction>
    <physiologicalReaction direction="left-to-right" evidence="6">
        <dbReference type="Rhea" id="RHEA:16782"/>
    </physiologicalReaction>
</comment>
<dbReference type="Gene3D" id="2.40.160.210">
    <property type="entry name" value="Acyl-CoA thioesterase, double hotdog domain"/>
    <property type="match status" value="1"/>
</dbReference>
<comment type="subunit">
    <text evidence="2">Homotetramer.</text>
</comment>